<evidence type="ECO:0000259" key="2">
    <source>
        <dbReference type="PROSITE" id="PS51208"/>
    </source>
</evidence>
<dbReference type="Proteomes" id="UP001205890">
    <property type="component" value="Unassembled WGS sequence"/>
</dbReference>
<dbReference type="SMART" id="SM00869">
    <property type="entry name" value="Autotransporter"/>
    <property type="match status" value="1"/>
</dbReference>
<dbReference type="Pfam" id="PF12733">
    <property type="entry name" value="Cadherin-like"/>
    <property type="match status" value="18"/>
</dbReference>
<dbReference type="RefSeq" id="WP_254743853.1">
    <property type="nucleotide sequence ID" value="NZ_JANCLU010000015.1"/>
</dbReference>
<dbReference type="Gene3D" id="2.40.128.130">
    <property type="entry name" value="Autotransporter beta-domain"/>
    <property type="match status" value="1"/>
</dbReference>
<dbReference type="SMART" id="SM00060">
    <property type="entry name" value="FN3"/>
    <property type="match status" value="2"/>
</dbReference>
<reference evidence="3 4" key="1">
    <citation type="submission" date="2022-07" db="EMBL/GenBank/DDBJ databases">
        <authorList>
            <person name="Li W.-J."/>
            <person name="Deng Q.-Q."/>
        </authorList>
    </citation>
    <scope>NUCLEOTIDE SEQUENCE [LARGE SCALE GENOMIC DNA]</scope>
    <source>
        <strain evidence="3 4">SYSU M60028</strain>
    </source>
</reference>
<dbReference type="InterPro" id="IPR025883">
    <property type="entry name" value="Cadherin-like_domain"/>
</dbReference>
<organism evidence="3 4">
    <name type="scientific">Alsobacter ponti</name>
    <dbReference type="NCBI Taxonomy" id="2962936"/>
    <lineage>
        <taxon>Bacteria</taxon>
        <taxon>Pseudomonadati</taxon>
        <taxon>Pseudomonadota</taxon>
        <taxon>Alphaproteobacteria</taxon>
        <taxon>Hyphomicrobiales</taxon>
        <taxon>Alsobacteraceae</taxon>
        <taxon>Alsobacter</taxon>
    </lineage>
</organism>
<dbReference type="SUPFAM" id="SSF103515">
    <property type="entry name" value="Autotransporter"/>
    <property type="match status" value="1"/>
</dbReference>
<protein>
    <submittedName>
        <fullName evidence="3">Cadherin-like beta sandwich domain-containing protein</fullName>
    </submittedName>
</protein>
<dbReference type="SUPFAM" id="SSF49265">
    <property type="entry name" value="Fibronectin type III"/>
    <property type="match status" value="1"/>
</dbReference>
<feature type="domain" description="Fibronectin type-III" evidence="1">
    <location>
        <begin position="193"/>
        <end position="282"/>
    </location>
</feature>
<evidence type="ECO:0000313" key="3">
    <source>
        <dbReference type="EMBL" id="MCP8939836.1"/>
    </source>
</evidence>
<dbReference type="EMBL" id="JANCLU010000015">
    <property type="protein sequence ID" value="MCP8939836.1"/>
    <property type="molecule type" value="Genomic_DNA"/>
</dbReference>
<dbReference type="Pfam" id="PF03797">
    <property type="entry name" value="Autotransporter"/>
    <property type="match status" value="1"/>
</dbReference>
<dbReference type="InterPro" id="IPR036116">
    <property type="entry name" value="FN3_sf"/>
</dbReference>
<dbReference type="InterPro" id="IPR003961">
    <property type="entry name" value="FN3_dom"/>
</dbReference>
<name>A0ABT1LFE5_9HYPH</name>
<dbReference type="InterPro" id="IPR013783">
    <property type="entry name" value="Ig-like_fold"/>
</dbReference>
<evidence type="ECO:0000259" key="1">
    <source>
        <dbReference type="PROSITE" id="PS50853"/>
    </source>
</evidence>
<accession>A0ABT1LFE5</accession>
<keyword evidence="4" id="KW-1185">Reference proteome</keyword>
<gene>
    <name evidence="3" type="ORF">NK718_15005</name>
</gene>
<dbReference type="PANTHER" id="PTHR14776:SF1">
    <property type="entry name" value="CADHERIN-LIKE AND PC-ESTERASE DOMAIN-CONTAINING PROTEIN 1"/>
    <property type="match status" value="1"/>
</dbReference>
<evidence type="ECO:0000313" key="4">
    <source>
        <dbReference type="Proteomes" id="UP001205890"/>
    </source>
</evidence>
<dbReference type="Pfam" id="PF00041">
    <property type="entry name" value="fn3"/>
    <property type="match status" value="1"/>
</dbReference>
<dbReference type="InterPro" id="IPR005546">
    <property type="entry name" value="Autotransporte_beta"/>
</dbReference>
<dbReference type="Gene3D" id="2.60.40.10">
    <property type="entry name" value="Immunoglobulins"/>
    <property type="match status" value="1"/>
</dbReference>
<comment type="caution">
    <text evidence="3">The sequence shown here is derived from an EMBL/GenBank/DDBJ whole genome shotgun (WGS) entry which is preliminary data.</text>
</comment>
<proteinExistence type="predicted"/>
<dbReference type="PROSITE" id="PS51208">
    <property type="entry name" value="AUTOTRANSPORTER"/>
    <property type="match status" value="1"/>
</dbReference>
<feature type="domain" description="Autotransporter" evidence="2">
    <location>
        <begin position="2344"/>
        <end position="2623"/>
    </location>
</feature>
<dbReference type="InterPro" id="IPR036709">
    <property type="entry name" value="Autotransporte_beta_dom_sf"/>
</dbReference>
<dbReference type="PANTHER" id="PTHR14776">
    <property type="entry name" value="CADHERIN-LIKE AND PC-ESTERASE DOMAIN-CONTAINING PROTEIN 1"/>
    <property type="match status" value="1"/>
</dbReference>
<dbReference type="PROSITE" id="PS50853">
    <property type="entry name" value="FN3"/>
    <property type="match status" value="1"/>
</dbReference>
<sequence>MTQSGCTTTDPGTSLVFRVAIDDDARTATFTGKTIANFSGTCAGNTSPNTSTLKYSYTTAVCTDTVTLADGSIFRMTRNPTAALNGYTSSIAATAQTALTLPTVTGMTPNPAQAGKPLTITGSGFVDLTSLVMKVAGYPDTVIPIPATYTETSLAVTAPMLITTSGAPYHGTPLLQVVGPGGTNNVRFDLIAPPGPPTDVLAAAGKGKATATFTAPVSTGGSPITGYIVTANPGGITATGTASPIVVNGLAPGTAYTLSVAARNAVGTGPATTSDTVIPQAPDGYLTALTVKSGATTVALSPTFTPGLIGYTALVGSTVGSITVSPTVNTTSATITVGRQGETATTVASGATSPSIPLDFGQTVINITVKIAGTTTQVTTITVTRPNTNVSSLSDLAVDLGVTSPSFASGVLSYAVTVPNATTSLKVTPRLTDPSGTVKVNGVAAISGAASTVAFAGNTMTIPVVATAADGIHQTSYSINVTRSPDDSGTLTNLVLSSGTLTPAFNTGVLNYTATVANTVDTVTLTPTPLDPTAQVTVAGVAVAAGAASQPVAVPLGGSVTIPVVVTSATMTLTYSVKVSRPRSTVATLQALSVNDGTATLAMTPGFSTGTTSYRVDVPNAITTVWISPTLTDATASLSVNDAAAVSGVASAVSGLRAGHNYIPIEVIAQDGVTATTYTVDVYRALSTVATLSDLTVGTGTLTPAFDSAGLAYTVSVSNATTSIAVTPTATDSGATLQIRTAAGTVSATSGAATTVNLSTGDNTISVIVKAQDGVTTKTYVITANRVKSSDSALANLTLGGGVALSPVFASATLDYTASVANALTSVTLTPTVRESRAQIKINGAAATSGTAKTISNLAVGATTITIQVTAEDGVSVTDYTLVVTRAASSDATLRSLTPSVGALSPAFASTTTAYTMTVSSQTASISLTAVTNATTATLTVAGAATASGASSAPIALSTGDNTIDVVVTAEDGVTTRTYSVVVTRLSASVSTLSNIAPSVGTLTPAFTTANSNYTVNVSNATTSIALTPTLTDSSATATVSLGAQSATVASGATSGAFNLAVGDNSITVTGLSYDGTSQTVYTVTVKRAPSTVSSLSALSVSQGALAPTFASGVTAYAVSVANGVTSLTVTPTVTDATATVAVNGVAVASGAASQAIALNGGQNTVRVVVTAQDGATTTTYTVTVTRAPSAAATLQGLSLSAGGLSPAFAAGTTAYTANADNQTSSTTVIATVADATATVKINNTAATSGIAFGPVALATGSNTINVEVTAQDGVTKTLYVVTVNRAKSSVATLAGLTSSQGTWTPPFATGTLSYAVAVANSVDSVTLTPTVTEANATVTVGKQGGPASAVTSGAASAAIGLDVGANAIDVVVTAQDGVTKVTYTVTFNRAGSSDATLSDLKLDGTTLPGFSGAGYTYSANVTNATTSVKLTPVVHEGHATVTIGKRGGTAAAVPSGSVSAAIALDTGANDIDVIVTAQDGVTTATYTVTVNRALSNVSTLSGLTTNQGTWDRAFDNAVTAYTVTVSNDVTSIQLTPTLTDPAASATASLGGSSLAVTSGSPVGPFTLAVGDNAITVVVRAQDGSTTTTYTVTVKRGQSSVSTLASLALSSGSLSPAFDSATTAYAVTVTNDTASINLTPVATDAGATVAVTANGAAVTLAAGVASAPLNVGTNSVVVEVTAADGVSRTSYRLTVTRQPSPNATLSALAVSSGTLTPAFATDTTAYDVAVANSVTSITLTPSVTAAGATVLVKGVATASGSASAAIPLAVGQNAIPVVVTAPDLATTTTYTIVVTRAASSLSSLAGLGLSAGTLTPTFSSAVLRYTATVPNATASVAVTPTAADAAASISVNSVAVASGVASADIPLALGDNTITVVVTAQDQSSTTYTVVVTRSGSANADLASLAPSAGALSPVFSAAVTSYSVAVSSTTTSISFTPTVADATATAKVNGVTVASGQASAPIQLVVGANSVSVVVTAQNGSTKTYLVVVTRAGATVSSLSALTLGVGTLTPTFASGTTSYTATVPNGTATITFTPTLGDPTATVKVNGVSVAAGASVQVALNTGPNTITLLVTAQDGVTTTTYTVVVTRERFTPAVALTVSSTTPFQGTDVTLTATLTNGSSPTGAVTFKDGATVLGASQVSGGKAILVTHALGLGTHSLTAAYAGDANNQPATSPPVTVTVGARPNPTSDPSVRATVAAQVSSAVRFGQQQLDLGLRRLERLHEDEPAPEERTRQSVFATPASAYVPPSPEAAAWAPYGYTNGLAGKASAFGRNGFGLGRASSGAQAFAYLEPHAFPELGLEDEEGFSRYGRSGRVAGDDVQRALQQLSSALPAAFEALNRSGTLPFQVWASGTIGFGKLKADGRYDDKFTGSALAIGLDGRIADGLKAGLALGAAFDRTDIGSNGSSSTGTAANVSVYASWRVVPRTFLDVTVGVGALSFDSTRVSNTSGVTLTGTRGGVNLFGSVGLTHDLNNGPWKMSLYGRFDGVSTSLGGYTERGPAGWTLSYDPLTTTTVSGVLGARLGYAFQTEWGQVTPMARLDYRHNFAGGYVQGLNYSDLVGVSPGFVIRGDSQSQDTVSGGLSLRIETRWFWDMELEYLLTASPERVESQSVFAHLRYRF</sequence>
<dbReference type="CDD" id="cd00063">
    <property type="entry name" value="FN3"/>
    <property type="match status" value="1"/>
</dbReference>